<proteinExistence type="predicted"/>
<gene>
    <name evidence="1" type="ORF">H0235_005870</name>
</gene>
<dbReference type="Proteomes" id="UP000600918">
    <property type="component" value="Unassembled WGS sequence"/>
</dbReference>
<keyword evidence="2" id="KW-1185">Reference proteome</keyword>
<accession>A0A834P5T5</accession>
<evidence type="ECO:0000313" key="2">
    <source>
        <dbReference type="Proteomes" id="UP000600918"/>
    </source>
</evidence>
<dbReference type="AlphaFoldDB" id="A0A834P5T5"/>
<comment type="caution">
    <text evidence="1">The sequence shown here is derived from an EMBL/GenBank/DDBJ whole genome shotgun (WGS) entry which is preliminary data.</text>
</comment>
<name>A0A834P5T5_VESPE</name>
<dbReference type="EMBL" id="JACSDY010000004">
    <property type="protein sequence ID" value="KAF7429472.1"/>
    <property type="molecule type" value="Genomic_DNA"/>
</dbReference>
<organism evidence="1 2">
    <name type="scientific">Vespula pensylvanica</name>
    <name type="common">Western yellow jacket</name>
    <name type="synonym">Wasp</name>
    <dbReference type="NCBI Taxonomy" id="30213"/>
    <lineage>
        <taxon>Eukaryota</taxon>
        <taxon>Metazoa</taxon>
        <taxon>Ecdysozoa</taxon>
        <taxon>Arthropoda</taxon>
        <taxon>Hexapoda</taxon>
        <taxon>Insecta</taxon>
        <taxon>Pterygota</taxon>
        <taxon>Neoptera</taxon>
        <taxon>Endopterygota</taxon>
        <taxon>Hymenoptera</taxon>
        <taxon>Apocrita</taxon>
        <taxon>Aculeata</taxon>
        <taxon>Vespoidea</taxon>
        <taxon>Vespidae</taxon>
        <taxon>Vespinae</taxon>
        <taxon>Vespula</taxon>
    </lineage>
</organism>
<sequence length="159" mass="17981">MLSSYADVVVDDNRRFMTIFISRPDKINEIKLFRWRLTGKTRSFEALKKKNLMIRRCNQSRNYQSSQDEVEATASKSSWHLRIFAVARSVDPVACGFIRIRIISSMIIRSIIVDLEKGSKRLGRVPGIVVIKCSSVTDLAYVTVTVTVVPVNPVSTCTP</sequence>
<reference evidence="1" key="1">
    <citation type="journal article" date="2020" name="G3 (Bethesda)">
        <title>High-Quality Assemblies for Three Invasive Social Wasps from the &lt;i&gt;Vespula&lt;/i&gt; Genus.</title>
        <authorList>
            <person name="Harrop T.W.R."/>
            <person name="Guhlin J."/>
            <person name="McLaughlin G.M."/>
            <person name="Permina E."/>
            <person name="Stockwell P."/>
            <person name="Gilligan J."/>
            <person name="Le Lec M.F."/>
            <person name="Gruber M.A.M."/>
            <person name="Quinn O."/>
            <person name="Lovegrove M."/>
            <person name="Duncan E.J."/>
            <person name="Remnant E.J."/>
            <person name="Van Eeckhoven J."/>
            <person name="Graham B."/>
            <person name="Knapp R.A."/>
            <person name="Langford K.W."/>
            <person name="Kronenberg Z."/>
            <person name="Press M.O."/>
            <person name="Eacker S.M."/>
            <person name="Wilson-Rankin E.E."/>
            <person name="Purcell J."/>
            <person name="Lester P.J."/>
            <person name="Dearden P.K."/>
        </authorList>
    </citation>
    <scope>NUCLEOTIDE SEQUENCE</scope>
    <source>
        <strain evidence="1">Volc-1</strain>
    </source>
</reference>
<evidence type="ECO:0000313" key="1">
    <source>
        <dbReference type="EMBL" id="KAF7429472.1"/>
    </source>
</evidence>
<protein>
    <submittedName>
        <fullName evidence="1">Uncharacterized protein</fullName>
    </submittedName>
</protein>